<dbReference type="Pfam" id="PF00642">
    <property type="entry name" value="zf-CCCH"/>
    <property type="match status" value="1"/>
</dbReference>
<feature type="region of interest" description="Disordered" evidence="6">
    <location>
        <begin position="478"/>
        <end position="627"/>
    </location>
</feature>
<feature type="domain" description="C3H1-type" evidence="7">
    <location>
        <begin position="107"/>
        <end position="134"/>
    </location>
</feature>
<feature type="region of interest" description="Disordered" evidence="6">
    <location>
        <begin position="406"/>
        <end position="450"/>
    </location>
</feature>
<feature type="compositionally biased region" description="Low complexity" evidence="6">
    <location>
        <begin position="540"/>
        <end position="551"/>
    </location>
</feature>
<feature type="region of interest" description="Disordered" evidence="6">
    <location>
        <begin position="1"/>
        <end position="71"/>
    </location>
</feature>
<name>A0AA39R9V6_9LECA</name>
<dbReference type="EMBL" id="JAFEKC020000001">
    <property type="protein sequence ID" value="KAK0517488.1"/>
    <property type="molecule type" value="Genomic_DNA"/>
</dbReference>
<feature type="zinc finger region" description="C3H1-type" evidence="5">
    <location>
        <begin position="107"/>
        <end position="134"/>
    </location>
</feature>
<feature type="region of interest" description="Disordered" evidence="6">
    <location>
        <begin position="327"/>
        <end position="352"/>
    </location>
</feature>
<dbReference type="InterPro" id="IPR045072">
    <property type="entry name" value="MKRN-like"/>
</dbReference>
<reference evidence="8" key="1">
    <citation type="submission" date="2023-03" db="EMBL/GenBank/DDBJ databases">
        <title>Complete genome of Cladonia borealis.</title>
        <authorList>
            <person name="Park H."/>
        </authorList>
    </citation>
    <scope>NUCLEOTIDE SEQUENCE</scope>
    <source>
        <strain evidence="8">ANT050790</strain>
    </source>
</reference>
<keyword evidence="2" id="KW-0677">Repeat</keyword>
<dbReference type="InterPro" id="IPR036855">
    <property type="entry name" value="Znf_CCCH_sf"/>
</dbReference>
<dbReference type="InterPro" id="IPR000571">
    <property type="entry name" value="Znf_CCCH"/>
</dbReference>
<feature type="zinc finger region" description="C3H1-type" evidence="5">
    <location>
        <begin position="136"/>
        <end position="163"/>
    </location>
</feature>
<organism evidence="8 9">
    <name type="scientific">Cladonia borealis</name>
    <dbReference type="NCBI Taxonomy" id="184061"/>
    <lineage>
        <taxon>Eukaryota</taxon>
        <taxon>Fungi</taxon>
        <taxon>Dikarya</taxon>
        <taxon>Ascomycota</taxon>
        <taxon>Pezizomycotina</taxon>
        <taxon>Lecanoromycetes</taxon>
        <taxon>OSLEUM clade</taxon>
        <taxon>Lecanoromycetidae</taxon>
        <taxon>Lecanorales</taxon>
        <taxon>Lecanorineae</taxon>
        <taxon>Cladoniaceae</taxon>
        <taxon>Cladonia</taxon>
    </lineage>
</organism>
<dbReference type="GO" id="GO:0000209">
    <property type="term" value="P:protein polyubiquitination"/>
    <property type="evidence" value="ECO:0007669"/>
    <property type="project" value="InterPro"/>
</dbReference>
<evidence type="ECO:0000259" key="7">
    <source>
        <dbReference type="PROSITE" id="PS50103"/>
    </source>
</evidence>
<dbReference type="InterPro" id="IPR041367">
    <property type="entry name" value="Znf-CCCH_4"/>
</dbReference>
<dbReference type="GO" id="GO:0008270">
    <property type="term" value="F:zinc ion binding"/>
    <property type="evidence" value="ECO:0007669"/>
    <property type="project" value="UniProtKB-KW"/>
</dbReference>
<dbReference type="Pfam" id="PF18044">
    <property type="entry name" value="zf-CCCH_4"/>
    <property type="match status" value="1"/>
</dbReference>
<feature type="compositionally biased region" description="Polar residues" evidence="6">
    <location>
        <begin position="429"/>
        <end position="440"/>
    </location>
</feature>
<feature type="compositionally biased region" description="Basic and acidic residues" evidence="6">
    <location>
        <begin position="408"/>
        <end position="424"/>
    </location>
</feature>
<feature type="compositionally biased region" description="Polar residues" evidence="6">
    <location>
        <begin position="1"/>
        <end position="10"/>
    </location>
</feature>
<evidence type="ECO:0000256" key="5">
    <source>
        <dbReference type="PROSITE-ProRule" id="PRU00723"/>
    </source>
</evidence>
<dbReference type="SMART" id="SM00356">
    <property type="entry name" value="ZnF_C3H1"/>
    <property type="match status" value="2"/>
</dbReference>
<evidence type="ECO:0000313" key="9">
    <source>
        <dbReference type="Proteomes" id="UP001166286"/>
    </source>
</evidence>
<sequence length="640" mass="68507">MATSLQQPTSRPLPDFATSPPDQAFFNMPNPPQQSTSNRNMNGNHDTQHRLSTDFKGNDTASYTNGNGPVPVPNGLPHPIPNGTSRHRGTVSMGAFEGPRSPSNTKNTSHVPCKFFRTGQCQAGKACPFSHSTDLSPVDTPCKYFAKGNCKFGAKCALAHILPNGRRVNRPHAPLGGQLPLGGRVDPQLYQQSDPALAHSLLAQQANGAPLPFGHQIPPYVENDFNLQNQLLDSIPIIDTGYISHPDSKYGSPRDENRNPISPVAHLSARDAPMPASFESQGISYIARHGPVAASVPSKFGLDSPPSSLPKKAAIPTDAVRNLHSSVYGRDSRARGPDLGSSPLGSGDEGFGQRMMHSKRAVSVKTGFMSSSLPRQRLHVPDDEDEFAFSGEEDFLPPSLHDLLTPQEKMRRLSRTEQDSRNMRESLSGVASPTDSNSKVGSPAAGSPSRYGALFARQRQEEAANSAAASAFGHVGSPLRNSSLHPPITSPPLRATKTSGDVSPAFASPPRQSSMSMISQQLARQRISSQTSDPNDHQPSNTRQSSNNNSTLHPGSTRNPPSSNLTNRAVSSSSISGTGRIEEENDGVFSMEEEDDDHRKRFSIHASGYAPGSGSGRGSPKLGAIGSGRNVSVERYGFWS</sequence>
<dbReference type="GO" id="GO:0061630">
    <property type="term" value="F:ubiquitin protein ligase activity"/>
    <property type="evidence" value="ECO:0007669"/>
    <property type="project" value="InterPro"/>
</dbReference>
<evidence type="ECO:0000256" key="6">
    <source>
        <dbReference type="SAM" id="MobiDB-lite"/>
    </source>
</evidence>
<feature type="compositionally biased region" description="Basic and acidic residues" evidence="6">
    <location>
        <begin position="46"/>
        <end position="57"/>
    </location>
</feature>
<dbReference type="PANTHER" id="PTHR11224">
    <property type="entry name" value="MAKORIN-RELATED"/>
    <property type="match status" value="1"/>
</dbReference>
<evidence type="ECO:0000313" key="8">
    <source>
        <dbReference type="EMBL" id="KAK0517488.1"/>
    </source>
</evidence>
<keyword evidence="1 5" id="KW-0479">Metal-binding</keyword>
<feature type="compositionally biased region" description="Polar residues" evidence="6">
    <location>
        <begin position="552"/>
        <end position="577"/>
    </location>
</feature>
<evidence type="ECO:0000256" key="3">
    <source>
        <dbReference type="ARBA" id="ARBA00022771"/>
    </source>
</evidence>
<evidence type="ECO:0000256" key="4">
    <source>
        <dbReference type="ARBA" id="ARBA00022833"/>
    </source>
</evidence>
<keyword evidence="9" id="KW-1185">Reference proteome</keyword>
<gene>
    <name evidence="8" type="ORF">JMJ35_000643</name>
</gene>
<comment type="caution">
    <text evidence="8">The sequence shown here is derived from an EMBL/GenBank/DDBJ whole genome shotgun (WGS) entry which is preliminary data.</text>
</comment>
<accession>A0AA39R9V6</accession>
<feature type="compositionally biased region" description="Acidic residues" evidence="6">
    <location>
        <begin position="583"/>
        <end position="596"/>
    </location>
</feature>
<feature type="compositionally biased region" description="Polar residues" evidence="6">
    <location>
        <begin position="510"/>
        <end position="539"/>
    </location>
</feature>
<dbReference type="PANTHER" id="PTHR11224:SF10">
    <property type="entry name" value="IP09428P-RELATED"/>
    <property type="match status" value="1"/>
</dbReference>
<dbReference type="AlphaFoldDB" id="A0AA39R9V6"/>
<dbReference type="Proteomes" id="UP001166286">
    <property type="component" value="Unassembled WGS sequence"/>
</dbReference>
<keyword evidence="4 5" id="KW-0862">Zinc</keyword>
<dbReference type="Gene3D" id="4.10.1000.10">
    <property type="entry name" value="Zinc finger, CCCH-type"/>
    <property type="match status" value="1"/>
</dbReference>
<feature type="compositionally biased region" description="Polar residues" evidence="6">
    <location>
        <begin position="33"/>
        <end position="45"/>
    </location>
</feature>
<feature type="compositionally biased region" description="Low complexity" evidence="6">
    <location>
        <begin position="337"/>
        <end position="346"/>
    </location>
</feature>
<protein>
    <recommendedName>
        <fullName evidence="7">C3H1-type domain-containing protein</fullName>
    </recommendedName>
</protein>
<dbReference type="SUPFAM" id="SSF90229">
    <property type="entry name" value="CCCH zinc finger"/>
    <property type="match status" value="1"/>
</dbReference>
<proteinExistence type="predicted"/>
<keyword evidence="3 5" id="KW-0863">Zinc-finger</keyword>
<evidence type="ECO:0000256" key="2">
    <source>
        <dbReference type="ARBA" id="ARBA00022737"/>
    </source>
</evidence>
<dbReference type="PROSITE" id="PS50103">
    <property type="entry name" value="ZF_C3H1"/>
    <property type="match status" value="2"/>
</dbReference>
<feature type="domain" description="C3H1-type" evidence="7">
    <location>
        <begin position="136"/>
        <end position="163"/>
    </location>
</feature>
<evidence type="ECO:0000256" key="1">
    <source>
        <dbReference type="ARBA" id="ARBA00022723"/>
    </source>
</evidence>